<dbReference type="GO" id="GO:0005794">
    <property type="term" value="C:Golgi apparatus"/>
    <property type="evidence" value="ECO:0007669"/>
    <property type="project" value="TreeGrafter"/>
</dbReference>
<reference evidence="5 6" key="1">
    <citation type="submission" date="2023-10" db="EMBL/GenBank/DDBJ databases">
        <title>Genomes of two closely related lineages of the louse Polyplax serrata with different host specificities.</title>
        <authorList>
            <person name="Martinu J."/>
            <person name="Tarabai H."/>
            <person name="Stefka J."/>
            <person name="Hypsa V."/>
        </authorList>
    </citation>
    <scope>NUCLEOTIDE SEQUENCE [LARGE SCALE GENOMIC DNA]</scope>
    <source>
        <strain evidence="5">HR10_N</strain>
    </source>
</reference>
<dbReference type="SMART" id="SM00755">
    <property type="entry name" value="Grip"/>
    <property type="match status" value="1"/>
</dbReference>
<dbReference type="Gene3D" id="1.10.220.60">
    <property type="entry name" value="GRIP domain"/>
    <property type="match status" value="1"/>
</dbReference>
<feature type="domain" description="GRIP" evidence="4">
    <location>
        <begin position="674"/>
        <end position="723"/>
    </location>
</feature>
<feature type="region of interest" description="Disordered" evidence="3">
    <location>
        <begin position="40"/>
        <end position="72"/>
    </location>
</feature>
<gene>
    <name evidence="5" type="ORF">RUM43_014888</name>
</gene>
<sequence>MVHSSYHYGSVDKCDLLFRLSIMFWHLKNRIKEETGNDVDLMPSIVNSNQPKPNKEKHSNQGSTTSLESFTIDSSMDDGSSLDMKLADGKILTPKQFKKLESKEDEWRRKLQKKEEELAARLKKADETWKKQFDDLEREMRNELEKKETEKKSLESERYSLQAKILKLEESSKLAAEYQKKICQFQEDMDQLQGFQTQEMAKIKHLLLVKEQELAEKDQALKESTTQVKSLKAEILRLQNFENQYESIQDEIERMRHGFDLEKTQLTCKLAEKEEDVRHLKDKLVLLEERVNSGPVGEMTVDERVQKLLCERALFERRLEEAHLHLSQIKSSWSGKIESLETQVGRLCRQASEESTEKRQVEMERDHLKAKVTKLEMEYEESKSKWESKANKLEKLKLEKAALEDEIKNLKLKTEEDVLCLKREIKSLTNNVNLIETNLTNKSKENNDKDDLIKELRTELDTATREKNYLEVQLTKLEENVNTQKRASEGINQQLKKERREKDEMMMRNAQISQEVELSKQELRKQEMETNELHSKIRELESSLKEKQKDSDSAKSYALELEDKIRKLEIIQKDQESNSTLEQDLKTKILQLESEVLVKNKNLKVMQQRLSELKKTLQRELKVPATAIDPGGPDSELHSIATSYGSSASGALQSSPSQQSTSSPRFRNEETLDEAPDDVNFRYLKHVLIKFLTSRECEAQHLTRAVATLLRFSAEEERLLKETLEWKMSWFGTRPNLGNGQTAKTIPPR</sequence>
<feature type="region of interest" description="Disordered" evidence="3">
    <location>
        <begin position="624"/>
        <end position="669"/>
    </location>
</feature>
<proteinExistence type="predicted"/>
<dbReference type="InterPro" id="IPR000237">
    <property type="entry name" value="GRIP_dom"/>
</dbReference>
<feature type="coiled-coil region" evidence="2">
    <location>
        <begin position="351"/>
        <end position="623"/>
    </location>
</feature>
<evidence type="ECO:0000259" key="4">
    <source>
        <dbReference type="PROSITE" id="PS50913"/>
    </source>
</evidence>
<feature type="compositionally biased region" description="Polar residues" evidence="3">
    <location>
        <begin position="60"/>
        <end position="72"/>
    </location>
</feature>
<evidence type="ECO:0000313" key="5">
    <source>
        <dbReference type="EMBL" id="KAK6616918.1"/>
    </source>
</evidence>
<dbReference type="PROSITE" id="PS50913">
    <property type="entry name" value="GRIP"/>
    <property type="match status" value="1"/>
</dbReference>
<feature type="compositionally biased region" description="Low complexity" evidence="3">
    <location>
        <begin position="643"/>
        <end position="664"/>
    </location>
</feature>
<evidence type="ECO:0000256" key="3">
    <source>
        <dbReference type="SAM" id="MobiDB-lite"/>
    </source>
</evidence>
<feature type="coiled-coil region" evidence="2">
    <location>
        <begin position="214"/>
        <end position="290"/>
    </location>
</feature>
<protein>
    <recommendedName>
        <fullName evidence="4">GRIP domain-containing protein</fullName>
    </recommendedName>
</protein>
<accession>A0AAN8S6F1</accession>
<comment type="caution">
    <text evidence="5">The sequence shown here is derived from an EMBL/GenBank/DDBJ whole genome shotgun (WGS) entry which is preliminary data.</text>
</comment>
<evidence type="ECO:0000313" key="6">
    <source>
        <dbReference type="Proteomes" id="UP001372834"/>
    </source>
</evidence>
<dbReference type="Proteomes" id="UP001372834">
    <property type="component" value="Unassembled WGS sequence"/>
</dbReference>
<keyword evidence="1 2" id="KW-0175">Coiled coil</keyword>
<organism evidence="5 6">
    <name type="scientific">Polyplax serrata</name>
    <name type="common">Common mouse louse</name>
    <dbReference type="NCBI Taxonomy" id="468196"/>
    <lineage>
        <taxon>Eukaryota</taxon>
        <taxon>Metazoa</taxon>
        <taxon>Ecdysozoa</taxon>
        <taxon>Arthropoda</taxon>
        <taxon>Hexapoda</taxon>
        <taxon>Insecta</taxon>
        <taxon>Pterygota</taxon>
        <taxon>Neoptera</taxon>
        <taxon>Paraneoptera</taxon>
        <taxon>Psocodea</taxon>
        <taxon>Troctomorpha</taxon>
        <taxon>Phthiraptera</taxon>
        <taxon>Anoplura</taxon>
        <taxon>Polyplacidae</taxon>
        <taxon>Polyplax</taxon>
    </lineage>
</organism>
<dbReference type="PANTHER" id="PTHR23157:SF24">
    <property type="entry name" value="GOLGIN SUBFAMILY A MEMBER 1"/>
    <property type="match status" value="1"/>
</dbReference>
<dbReference type="PANTHER" id="PTHR23157">
    <property type="entry name" value="GRIP AND COILED-COIL DOMAIN-CONTAINING PROTEIN 1"/>
    <property type="match status" value="1"/>
</dbReference>
<dbReference type="InterPro" id="IPR051952">
    <property type="entry name" value="Golgi-autophagy_related"/>
</dbReference>
<dbReference type="EMBL" id="JAWJWE010000046">
    <property type="protein sequence ID" value="KAK6616918.1"/>
    <property type="molecule type" value="Genomic_DNA"/>
</dbReference>
<evidence type="ECO:0000256" key="1">
    <source>
        <dbReference type="ARBA" id="ARBA00023054"/>
    </source>
</evidence>
<name>A0AAN8S6F1_POLSC</name>
<dbReference type="Pfam" id="PF01465">
    <property type="entry name" value="GRIP"/>
    <property type="match status" value="1"/>
</dbReference>
<feature type="coiled-coil region" evidence="2">
    <location>
        <begin position="97"/>
        <end position="171"/>
    </location>
</feature>
<dbReference type="AlphaFoldDB" id="A0AAN8S6F1"/>
<evidence type="ECO:0000256" key="2">
    <source>
        <dbReference type="SAM" id="Coils"/>
    </source>
</evidence>